<dbReference type="CDD" id="cd00143">
    <property type="entry name" value="PP2Cc"/>
    <property type="match status" value="1"/>
</dbReference>
<proteinExistence type="predicted"/>
<dbReference type="EC" id="3.1.3.16" evidence="2"/>
<dbReference type="SUPFAM" id="SSF81606">
    <property type="entry name" value="PP2C-like"/>
    <property type="match status" value="1"/>
</dbReference>
<feature type="domain" description="PPM-type phosphatase" evidence="1">
    <location>
        <begin position="10"/>
        <end position="259"/>
    </location>
</feature>
<dbReference type="PROSITE" id="PS51746">
    <property type="entry name" value="PPM_2"/>
    <property type="match status" value="1"/>
</dbReference>
<dbReference type="Pfam" id="PF13672">
    <property type="entry name" value="PP2C_2"/>
    <property type="match status" value="1"/>
</dbReference>
<dbReference type="InterPro" id="IPR036457">
    <property type="entry name" value="PPM-type-like_dom_sf"/>
</dbReference>
<dbReference type="Proteomes" id="UP001595840">
    <property type="component" value="Unassembled WGS sequence"/>
</dbReference>
<dbReference type="EMBL" id="JBHSCX010000010">
    <property type="protein sequence ID" value="MFC4362802.1"/>
    <property type="molecule type" value="Genomic_DNA"/>
</dbReference>
<reference evidence="3" key="1">
    <citation type="journal article" date="2019" name="Int. J. Syst. Evol. Microbiol.">
        <title>The Global Catalogue of Microorganisms (GCM) 10K type strain sequencing project: providing services to taxonomists for standard genome sequencing and annotation.</title>
        <authorList>
            <consortium name="The Broad Institute Genomics Platform"/>
            <consortium name="The Broad Institute Genome Sequencing Center for Infectious Disease"/>
            <person name="Wu L."/>
            <person name="Ma J."/>
        </authorList>
    </citation>
    <scope>NUCLEOTIDE SEQUENCE [LARGE SCALE GENOMIC DNA]</scope>
    <source>
        <strain evidence="3">CECT 8570</strain>
    </source>
</reference>
<evidence type="ECO:0000313" key="2">
    <source>
        <dbReference type="EMBL" id="MFC4362802.1"/>
    </source>
</evidence>
<sequence length="292" mass="31720">MTPKEAIRLAINGRTDIGQMRDENEDHIGWYNHPSLPMGFVVIADGMGGYTGGSKASQIAVKSVTEHLEALPTSTFQACTPDQQLLVIHAKILDALNAANAGILDAKITAPQLANMGSTIVLALVWQDKVTIAHLGDSRAYLWNKEGLCQLTSDHSLVQEMIDSGSLTVTQARSSRVRNHITRALGVTDFIEPNINTYALTQNSLLMLCSDGLTEYLDHGELEFVLSTHRPALECCYRFISEANEMGGKDNISVGIIEYTVDKNVNAGQVNISVPAPSAQVEDVTVRKESRA</sequence>
<name>A0ABV8V7N1_9GAMM</name>
<keyword evidence="3" id="KW-1185">Reference proteome</keyword>
<organism evidence="2 3">
    <name type="scientific">Simiduia curdlanivorans</name>
    <dbReference type="NCBI Taxonomy" id="1492769"/>
    <lineage>
        <taxon>Bacteria</taxon>
        <taxon>Pseudomonadati</taxon>
        <taxon>Pseudomonadota</taxon>
        <taxon>Gammaproteobacteria</taxon>
        <taxon>Cellvibrionales</taxon>
        <taxon>Cellvibrionaceae</taxon>
        <taxon>Simiduia</taxon>
    </lineage>
</organism>
<gene>
    <name evidence="2" type="ORF">ACFOX3_10835</name>
</gene>
<evidence type="ECO:0000259" key="1">
    <source>
        <dbReference type="PROSITE" id="PS51746"/>
    </source>
</evidence>
<dbReference type="SMART" id="SM00332">
    <property type="entry name" value="PP2Cc"/>
    <property type="match status" value="1"/>
</dbReference>
<comment type="caution">
    <text evidence="2">The sequence shown here is derived from an EMBL/GenBank/DDBJ whole genome shotgun (WGS) entry which is preliminary data.</text>
</comment>
<dbReference type="InterPro" id="IPR015655">
    <property type="entry name" value="PP2C"/>
</dbReference>
<dbReference type="SMART" id="SM00331">
    <property type="entry name" value="PP2C_SIG"/>
    <property type="match status" value="1"/>
</dbReference>
<dbReference type="Gene3D" id="3.60.40.10">
    <property type="entry name" value="PPM-type phosphatase domain"/>
    <property type="match status" value="1"/>
</dbReference>
<dbReference type="PANTHER" id="PTHR47992">
    <property type="entry name" value="PROTEIN PHOSPHATASE"/>
    <property type="match status" value="1"/>
</dbReference>
<dbReference type="InterPro" id="IPR001932">
    <property type="entry name" value="PPM-type_phosphatase-like_dom"/>
</dbReference>
<accession>A0ABV8V7N1</accession>
<keyword evidence="2" id="KW-0378">Hydrolase</keyword>
<protein>
    <submittedName>
        <fullName evidence="2">PP2C family protein-serine/threonine phosphatase</fullName>
        <ecNumber evidence="2">3.1.3.16</ecNumber>
    </submittedName>
</protein>
<dbReference type="GO" id="GO:0004722">
    <property type="term" value="F:protein serine/threonine phosphatase activity"/>
    <property type="evidence" value="ECO:0007669"/>
    <property type="project" value="UniProtKB-EC"/>
</dbReference>
<evidence type="ECO:0000313" key="3">
    <source>
        <dbReference type="Proteomes" id="UP001595840"/>
    </source>
</evidence>
<dbReference type="RefSeq" id="WP_290262136.1">
    <property type="nucleotide sequence ID" value="NZ_JAUFQG010000004.1"/>
</dbReference>